<protein>
    <submittedName>
        <fullName evidence="5">Transcriptional regulator, GntR family</fullName>
    </submittedName>
</protein>
<proteinExistence type="predicted"/>
<dbReference type="CDD" id="cd07377">
    <property type="entry name" value="WHTH_GntR"/>
    <property type="match status" value="1"/>
</dbReference>
<keyword evidence="1" id="KW-0805">Transcription regulation</keyword>
<organism evidence="5">
    <name type="scientific">Caulobacter sp. (strain K31)</name>
    <dbReference type="NCBI Taxonomy" id="366602"/>
    <lineage>
        <taxon>Bacteria</taxon>
        <taxon>Pseudomonadati</taxon>
        <taxon>Pseudomonadota</taxon>
        <taxon>Alphaproteobacteria</taxon>
        <taxon>Caulobacterales</taxon>
        <taxon>Caulobacteraceae</taxon>
        <taxon>Caulobacter</taxon>
    </lineage>
</organism>
<dbReference type="InterPro" id="IPR036388">
    <property type="entry name" value="WH-like_DNA-bd_sf"/>
</dbReference>
<dbReference type="eggNOG" id="COG1802">
    <property type="taxonomic scope" value="Bacteria"/>
</dbReference>
<evidence type="ECO:0000313" key="5">
    <source>
        <dbReference type="EMBL" id="ABZ69632.1"/>
    </source>
</evidence>
<evidence type="ECO:0000256" key="2">
    <source>
        <dbReference type="ARBA" id="ARBA00023125"/>
    </source>
</evidence>
<gene>
    <name evidence="5" type="ordered locus">Caul_0498</name>
</gene>
<dbReference type="HOGENOM" id="CLU_017584_5_3_5"/>
<accession>B0T6L5</accession>
<dbReference type="InterPro" id="IPR000524">
    <property type="entry name" value="Tscrpt_reg_HTH_GntR"/>
</dbReference>
<dbReference type="SMART" id="SM00345">
    <property type="entry name" value="HTH_GNTR"/>
    <property type="match status" value="1"/>
</dbReference>
<dbReference type="GO" id="GO:0003677">
    <property type="term" value="F:DNA binding"/>
    <property type="evidence" value="ECO:0007669"/>
    <property type="project" value="UniProtKB-KW"/>
</dbReference>
<keyword evidence="3" id="KW-0804">Transcription</keyword>
<dbReference type="PROSITE" id="PS50949">
    <property type="entry name" value="HTH_GNTR"/>
    <property type="match status" value="1"/>
</dbReference>
<evidence type="ECO:0000259" key="4">
    <source>
        <dbReference type="PROSITE" id="PS50949"/>
    </source>
</evidence>
<dbReference type="GO" id="GO:0003700">
    <property type="term" value="F:DNA-binding transcription factor activity"/>
    <property type="evidence" value="ECO:0007669"/>
    <property type="project" value="InterPro"/>
</dbReference>
<dbReference type="PANTHER" id="PTHR43537:SF24">
    <property type="entry name" value="GLUCONATE OPERON TRANSCRIPTIONAL REPRESSOR"/>
    <property type="match status" value="1"/>
</dbReference>
<dbReference type="KEGG" id="cak:Caul_0498"/>
<dbReference type="SUPFAM" id="SSF46785">
    <property type="entry name" value="Winged helix' DNA-binding domain"/>
    <property type="match status" value="1"/>
</dbReference>
<dbReference type="SUPFAM" id="SSF48008">
    <property type="entry name" value="GntR ligand-binding domain-like"/>
    <property type="match status" value="1"/>
</dbReference>
<keyword evidence="2" id="KW-0238">DNA-binding</keyword>
<dbReference type="AlphaFoldDB" id="B0T6L5"/>
<evidence type="ECO:0000256" key="3">
    <source>
        <dbReference type="ARBA" id="ARBA00023163"/>
    </source>
</evidence>
<dbReference type="OrthoDB" id="9028214at2"/>
<dbReference type="Pfam" id="PF07729">
    <property type="entry name" value="FCD"/>
    <property type="match status" value="1"/>
</dbReference>
<dbReference type="SMART" id="SM00895">
    <property type="entry name" value="FCD"/>
    <property type="match status" value="1"/>
</dbReference>
<dbReference type="InterPro" id="IPR008920">
    <property type="entry name" value="TF_FadR/GntR_C"/>
</dbReference>
<dbReference type="Gene3D" id="1.10.10.10">
    <property type="entry name" value="Winged helix-like DNA-binding domain superfamily/Winged helix DNA-binding domain"/>
    <property type="match status" value="1"/>
</dbReference>
<dbReference type="InterPro" id="IPR011711">
    <property type="entry name" value="GntR_C"/>
</dbReference>
<feature type="domain" description="HTH gntR-type" evidence="4">
    <location>
        <begin position="7"/>
        <end position="74"/>
    </location>
</feature>
<dbReference type="EMBL" id="CP000927">
    <property type="protein sequence ID" value="ABZ69632.1"/>
    <property type="molecule type" value="Genomic_DNA"/>
</dbReference>
<evidence type="ECO:0000256" key="1">
    <source>
        <dbReference type="ARBA" id="ARBA00023015"/>
    </source>
</evidence>
<dbReference type="STRING" id="366602.Caul_0498"/>
<dbReference type="PANTHER" id="PTHR43537">
    <property type="entry name" value="TRANSCRIPTIONAL REGULATOR, GNTR FAMILY"/>
    <property type="match status" value="1"/>
</dbReference>
<sequence>MSDTAGNTVVDYTIDALREAIRGGRLVPGQRLVVADITRMLGVSPGPIREAIRRLTGEGLVEITPHRGASVRSISVDDVREIFELRQAVEGLAARLAAERIDQGDWRARLTSLMAEMKILAKTENVPAFLENNQAYHDLISRTAGNERVSALAAQLILPLYQLRLPHRMDIRDLHQSYADHRTISAAILGGDPDGAEKAMREHIGRSGAALMTAMRAVAAPTPPRARATVT</sequence>
<dbReference type="Pfam" id="PF00392">
    <property type="entry name" value="GntR"/>
    <property type="match status" value="1"/>
</dbReference>
<name>B0T6L5_CAUSK</name>
<dbReference type="Gene3D" id="1.20.120.530">
    <property type="entry name" value="GntR ligand-binding domain-like"/>
    <property type="match status" value="1"/>
</dbReference>
<reference evidence="5" key="1">
    <citation type="submission" date="2008-01" db="EMBL/GenBank/DDBJ databases">
        <title>Complete sequence of chromosome of Caulobacter sp. K31.</title>
        <authorList>
            <consortium name="US DOE Joint Genome Institute"/>
            <person name="Copeland A."/>
            <person name="Lucas S."/>
            <person name="Lapidus A."/>
            <person name="Barry K."/>
            <person name="Glavina del Rio T."/>
            <person name="Dalin E."/>
            <person name="Tice H."/>
            <person name="Pitluck S."/>
            <person name="Bruce D."/>
            <person name="Goodwin L."/>
            <person name="Thompson L.S."/>
            <person name="Brettin T."/>
            <person name="Detter J.C."/>
            <person name="Han C."/>
            <person name="Schmutz J."/>
            <person name="Larimer F."/>
            <person name="Land M."/>
            <person name="Hauser L."/>
            <person name="Kyrpides N."/>
            <person name="Kim E."/>
            <person name="Stephens C."/>
            <person name="Richardson P."/>
        </authorList>
    </citation>
    <scope>NUCLEOTIDE SEQUENCE [LARGE SCALE GENOMIC DNA]</scope>
    <source>
        <strain evidence="5">K31</strain>
    </source>
</reference>
<dbReference type="InterPro" id="IPR036390">
    <property type="entry name" value="WH_DNA-bd_sf"/>
</dbReference>